<dbReference type="SUPFAM" id="SSF53756">
    <property type="entry name" value="UDP-Glycosyltransferase/glycogen phosphorylase"/>
    <property type="match status" value="1"/>
</dbReference>
<dbReference type="InterPro" id="IPR001296">
    <property type="entry name" value="Glyco_trans_1"/>
</dbReference>
<dbReference type="EC" id="2.4.1.52" evidence="3"/>
<dbReference type="KEGG" id="snl:BJD96_00785"/>
<dbReference type="GO" id="GO:0047265">
    <property type="term" value="F:poly(glycerol-phosphate) alpha-glucosyltransferase activity"/>
    <property type="evidence" value="ECO:0007669"/>
    <property type="project" value="UniProtKB-EC"/>
</dbReference>
<dbReference type="PANTHER" id="PTHR12526">
    <property type="entry name" value="GLYCOSYLTRANSFERASE"/>
    <property type="match status" value="1"/>
</dbReference>
<evidence type="ECO:0000313" key="4">
    <source>
        <dbReference type="Proteomes" id="UP000240400"/>
    </source>
</evidence>
<dbReference type="EMBL" id="UHDS01000001">
    <property type="protein sequence ID" value="SUM53905.1"/>
    <property type="molecule type" value="Genomic_DNA"/>
</dbReference>
<reference evidence="2" key="2">
    <citation type="submission" date="2018-03" db="EMBL/GenBank/DDBJ databases">
        <authorList>
            <person name="Keele B.F."/>
        </authorList>
    </citation>
    <scope>NUCLEOTIDE SEQUENCE</scope>
    <source>
        <strain evidence="2">SNUC 4337</strain>
    </source>
</reference>
<dbReference type="AlphaFoldDB" id="A0A291JH22"/>
<gene>
    <name evidence="3" type="primary">tagE_2</name>
    <name evidence="2" type="ORF">BUZ61_08790</name>
    <name evidence="3" type="ORF">NCTC13834_00188</name>
</gene>
<dbReference type="GeneID" id="66775602"/>
<organism evidence="3 5">
    <name type="scientific">Staphylococcus nepalensis</name>
    <dbReference type="NCBI Taxonomy" id="214473"/>
    <lineage>
        <taxon>Bacteria</taxon>
        <taxon>Bacillati</taxon>
        <taxon>Bacillota</taxon>
        <taxon>Bacilli</taxon>
        <taxon>Bacillales</taxon>
        <taxon>Staphylococcaceae</taxon>
        <taxon>Staphylococcus</taxon>
    </lineage>
</organism>
<dbReference type="RefSeq" id="WP_096808137.1">
    <property type="nucleotide sequence ID" value="NZ_BMCF01000007.1"/>
</dbReference>
<accession>A0A291JH22</accession>
<dbReference type="Gene3D" id="3.40.50.2000">
    <property type="entry name" value="Glycogen Phosphorylase B"/>
    <property type="match status" value="2"/>
</dbReference>
<reference evidence="2 4" key="1">
    <citation type="journal article" date="2016" name="Front. Microbiol.">
        <title>Comprehensive Phylogenetic Analysis of Bovine Non-aureus Staphylococci Species Based on Whole-Genome Sequencing.</title>
        <authorList>
            <person name="Naushad S."/>
            <person name="Barkema H.W."/>
            <person name="Luby C."/>
            <person name="Condas L.A."/>
            <person name="Nobrega D.B."/>
            <person name="Carson D.A."/>
            <person name="De Buck J."/>
        </authorList>
    </citation>
    <scope>NUCLEOTIDE SEQUENCE [LARGE SCALE GENOMIC DNA]</scope>
    <source>
        <strain evidence="2 4">SNUC 4337</strain>
    </source>
</reference>
<dbReference type="PANTHER" id="PTHR12526:SF630">
    <property type="entry name" value="GLYCOSYLTRANSFERASE"/>
    <property type="match status" value="1"/>
</dbReference>
<evidence type="ECO:0000313" key="5">
    <source>
        <dbReference type="Proteomes" id="UP000254412"/>
    </source>
</evidence>
<evidence type="ECO:0000313" key="2">
    <source>
        <dbReference type="EMBL" id="PTK58589.1"/>
    </source>
</evidence>
<evidence type="ECO:0000259" key="1">
    <source>
        <dbReference type="Pfam" id="PF00534"/>
    </source>
</evidence>
<name>A0A291JH22_9STAP</name>
<dbReference type="Proteomes" id="UP000240400">
    <property type="component" value="Unassembled WGS sequence"/>
</dbReference>
<dbReference type="OrthoDB" id="570545at2"/>
<keyword evidence="3" id="KW-0328">Glycosyltransferase</keyword>
<evidence type="ECO:0000313" key="3">
    <source>
        <dbReference type="EMBL" id="SUM53905.1"/>
    </source>
</evidence>
<proteinExistence type="predicted"/>
<protein>
    <submittedName>
        <fullName evidence="2">Glycosyl transferase family 1</fullName>
    </submittedName>
    <submittedName>
        <fullName evidence="3">Poly(Glycerol-phosphate) alpha-glucosyltransferase</fullName>
        <ecNumber evidence="3">2.4.1.52</ecNumber>
    </submittedName>
</protein>
<dbReference type="EMBL" id="PZHR01000043">
    <property type="protein sequence ID" value="PTK58589.1"/>
    <property type="molecule type" value="Genomic_DNA"/>
</dbReference>
<keyword evidence="3" id="KW-0808">Transferase</keyword>
<dbReference type="Proteomes" id="UP000254412">
    <property type="component" value="Unassembled WGS sequence"/>
</dbReference>
<feature type="domain" description="Glycosyl transferase family 1" evidence="1">
    <location>
        <begin position="320"/>
        <end position="479"/>
    </location>
</feature>
<sequence length="499" mass="58803">MIYTVTSTLPPVHGGRTKALLSRIKLMDTELGITNKIFTTNYNANYPSVYEKFINEGKVTKNTEFENLYDWLSGFKLLETPKKKFKNQPKYQTTNRKIKGLTDKPSKNGSVIRYFNENQFVLYRKYYQSSDVLQFEDFMSPISEKRLERWEYNMFGQLHRKIYYIHNPFAKSYEVYFDTQENVYCKKFFKNDKDNTLDYIQIYNNSRPYLAFSNERDLFKYYFGQRFNDNDIVFNDARLLDKPLLTQSNATKNILVFHSSHLNGEKIKGSYRFALEHSDKVEKYIILTHKQTYDIQKETAIDQHRFAIIPHSMEPYPRDNDIEQLNRFIYLGRLGKAKQIDHLIKAYKQFLDNGYDMKLAIFGKDEDGQKEALLDLIEQFGIQDKVEINEYTNTPLKEFQKSKAALLTSKFEGFGLTVMESIEVGCPVISYDVRYGPSEIIKHGENGYLVEPDDITAFTEYMVKTVEEPFDHVETRSELSHKKAVENYNKLFQDIGYTK</sequence>
<reference evidence="3 5" key="3">
    <citation type="submission" date="2018-06" db="EMBL/GenBank/DDBJ databases">
        <authorList>
            <consortium name="Pathogen Informatics"/>
            <person name="Doyle S."/>
        </authorList>
    </citation>
    <scope>NUCLEOTIDE SEQUENCE [LARGE SCALE GENOMIC DNA]</scope>
    <source>
        <strain evidence="3 5">NCTC13834</strain>
    </source>
</reference>
<dbReference type="Pfam" id="PF00534">
    <property type="entry name" value="Glycos_transf_1"/>
    <property type="match status" value="1"/>
</dbReference>